<sequence>MPGQCPPCLPARANGKDTCMDPQYIPGGDYTVAQINEGSLEFQVSEAWTLILRDAFSIYEGFMVDYEADIHGRRIDMEVCHKNNHRMLNFLGLVLKRYAYLNSTHALDDAETELKKHLESLGNTQEGRLWGALCIGKSVQFYQYNKESGNARLLALHDGMLQIDRQPQTVKQWLQYIGSNVM</sequence>
<accession>A0A420TIZ5</accession>
<proteinExistence type="predicted"/>
<evidence type="ECO:0000313" key="2">
    <source>
        <dbReference type="Proteomes" id="UP000283569"/>
    </source>
</evidence>
<dbReference type="Proteomes" id="UP000283569">
    <property type="component" value="Unassembled WGS sequence"/>
</dbReference>
<comment type="caution">
    <text evidence="1">The sequence shown here is derived from an EMBL/GenBank/DDBJ whole genome shotgun (WGS) entry which is preliminary data.</text>
</comment>
<name>A0A420TIZ5_GIBIN</name>
<organism evidence="1 2">
    <name type="scientific">Gibberella intermedia</name>
    <name type="common">Bulb rot disease fungus</name>
    <name type="synonym">Fusarium proliferatum</name>
    <dbReference type="NCBI Taxonomy" id="948311"/>
    <lineage>
        <taxon>Eukaryota</taxon>
        <taxon>Fungi</taxon>
        <taxon>Dikarya</taxon>
        <taxon>Ascomycota</taxon>
        <taxon>Pezizomycotina</taxon>
        <taxon>Sordariomycetes</taxon>
        <taxon>Hypocreomycetidae</taxon>
        <taxon>Hypocreales</taxon>
        <taxon>Nectriaceae</taxon>
        <taxon>Fusarium</taxon>
        <taxon>Fusarium fujikuroi species complex</taxon>
    </lineage>
</organism>
<reference evidence="1 2" key="1">
    <citation type="journal article" date="2018" name="Sci. Rep.">
        <title>Characterisation of pathogen-specific regions and novel effector candidates in Fusarium oxysporum f. sp. cepae.</title>
        <authorList>
            <person name="Armitage A.D."/>
            <person name="Taylor A."/>
            <person name="Sobczyk M.K."/>
            <person name="Baxter L."/>
            <person name="Greenfield B.P."/>
            <person name="Bates H.J."/>
            <person name="Wilson F."/>
            <person name="Jackson A.C."/>
            <person name="Ott S."/>
            <person name="Harrison R.J."/>
            <person name="Clarkson J.P."/>
        </authorList>
    </citation>
    <scope>NUCLEOTIDE SEQUENCE [LARGE SCALE GENOMIC DNA]</scope>
    <source>
        <strain evidence="1 2">Fp_A8</strain>
    </source>
</reference>
<protein>
    <submittedName>
        <fullName evidence="1">Uncharacterized protein</fullName>
    </submittedName>
</protein>
<dbReference type="EMBL" id="MRDB01000015">
    <property type="protein sequence ID" value="RKL41543.1"/>
    <property type="molecule type" value="Genomic_DNA"/>
</dbReference>
<gene>
    <name evidence="1" type="ORF">BFJ72_g5435</name>
</gene>
<evidence type="ECO:0000313" key="1">
    <source>
        <dbReference type="EMBL" id="RKL41543.1"/>
    </source>
</evidence>
<dbReference type="AlphaFoldDB" id="A0A420TIZ5"/>